<evidence type="ECO:0000259" key="1">
    <source>
        <dbReference type="PROSITE" id="PS50097"/>
    </source>
</evidence>
<evidence type="ECO:0000313" key="4">
    <source>
        <dbReference type="EMBL" id="GES90295.1"/>
    </source>
</evidence>
<evidence type="ECO:0000313" key="5">
    <source>
        <dbReference type="Proteomes" id="UP000247702"/>
    </source>
</evidence>
<dbReference type="EMBL" id="BLAL01000194">
    <property type="protein sequence ID" value="GES90295.1"/>
    <property type="molecule type" value="Genomic_DNA"/>
</dbReference>
<name>A0A2Z6RJL9_9GLOM</name>
<evidence type="ECO:0000313" key="3">
    <source>
        <dbReference type="EMBL" id="GBC03048.1"/>
    </source>
</evidence>
<sequence length="486" mass="57412">MIKQFLSGLSQNYIEILEDNEYYDVTIEVGEDPNVKIFRAHMIILYYRSPFLRRTLPSNKKNDNDILAHIKLSNITPEIFQIILKYIYGGIISLNEQEPSEILKVLVAADQLNLQELIDYLQKYLIENKSEWVEQYFELIYRTSFQSNSLLELQQYCTNFIANSPDKVFKSLDFTSLPEKSLVSLIKRDDLQMKEIDIWEHVLKWGLEKHPTILSDPTTWSDDDFETMENTLQHCLPLIRFFSLSSEEFIQKVYPYKKLLKHQLYEELLNSYLNPNSEPNNNILLPRHKNIDGIIDSKIVNLNIVSLISRWIDKIDIKNKFAYARELYLPYEFKLLLRGSRDGFSPKVFHELCDNKLYTVTFIKIKGTEEIIGGYNPMIWESNKDRKWGQTKDSFIFSFKSKNNFKEPILSHVISVNYAIYSSNTYGPTFNHDIYIYGNDFDNLKAYGYCRCKQASYEKKIRDTEDQFSIEDYEVFQITKKNNQCI</sequence>
<dbReference type="InterPro" id="IPR000210">
    <property type="entry name" value="BTB/POZ_dom"/>
</dbReference>
<feature type="domain" description="BTB" evidence="1">
    <location>
        <begin position="23"/>
        <end position="96"/>
    </location>
</feature>
<dbReference type="PROSITE" id="PS50097">
    <property type="entry name" value="BTB"/>
    <property type="match status" value="1"/>
</dbReference>
<dbReference type="InterPro" id="IPR006571">
    <property type="entry name" value="TLDc_dom"/>
</dbReference>
<dbReference type="SUPFAM" id="SSF54695">
    <property type="entry name" value="POZ domain"/>
    <property type="match status" value="1"/>
</dbReference>
<keyword evidence="5" id="KW-1185">Reference proteome</keyword>
<protein>
    <recommendedName>
        <fullName evidence="6">BTB domain-containing protein</fullName>
    </recommendedName>
</protein>
<gene>
    <name evidence="4" type="ORF">RCL2_001715400</name>
    <name evidence="3" type="ORF">RclHR1_04970002</name>
</gene>
<dbReference type="InterPro" id="IPR011705">
    <property type="entry name" value="BACK"/>
</dbReference>
<dbReference type="OrthoDB" id="2396563at2759"/>
<proteinExistence type="predicted"/>
<reference evidence="4" key="2">
    <citation type="submission" date="2019-10" db="EMBL/GenBank/DDBJ databases">
        <title>Conservation and host-specific expression of non-tandemly repeated heterogenous ribosome RNA gene in arbuscular mycorrhizal fungi.</title>
        <authorList>
            <person name="Maeda T."/>
            <person name="Kobayashi Y."/>
            <person name="Nakagawa T."/>
            <person name="Ezawa T."/>
            <person name="Yamaguchi K."/>
            <person name="Bino T."/>
            <person name="Nishimoto Y."/>
            <person name="Shigenobu S."/>
            <person name="Kawaguchi M."/>
        </authorList>
    </citation>
    <scope>NUCLEOTIDE SEQUENCE</scope>
    <source>
        <strain evidence="4">HR1</strain>
    </source>
</reference>
<dbReference type="Pfam" id="PF00651">
    <property type="entry name" value="BTB"/>
    <property type="match status" value="1"/>
</dbReference>
<dbReference type="PROSITE" id="PS51886">
    <property type="entry name" value="TLDC"/>
    <property type="match status" value="1"/>
</dbReference>
<dbReference type="CDD" id="cd18186">
    <property type="entry name" value="BTB_POZ_ZBTB_KLHL-like"/>
    <property type="match status" value="1"/>
</dbReference>
<dbReference type="Proteomes" id="UP000247702">
    <property type="component" value="Unassembled WGS sequence"/>
</dbReference>
<dbReference type="InterPro" id="IPR011333">
    <property type="entry name" value="SKP1/BTB/POZ_sf"/>
</dbReference>
<reference evidence="3 5" key="1">
    <citation type="submission" date="2017-11" db="EMBL/GenBank/DDBJ databases">
        <title>The genome of Rhizophagus clarus HR1 reveals common genetic basis of auxotrophy among arbuscular mycorrhizal fungi.</title>
        <authorList>
            <person name="Kobayashi Y."/>
        </authorList>
    </citation>
    <scope>NUCLEOTIDE SEQUENCE [LARGE SCALE GENOMIC DNA]</scope>
    <source>
        <strain evidence="3 5">HR1</strain>
    </source>
</reference>
<dbReference type="Pfam" id="PF07707">
    <property type="entry name" value="BACK"/>
    <property type="match status" value="1"/>
</dbReference>
<dbReference type="AlphaFoldDB" id="A0A2Z6RJL9"/>
<dbReference type="EMBL" id="BEXD01003867">
    <property type="protein sequence ID" value="GBC03048.1"/>
    <property type="molecule type" value="Genomic_DNA"/>
</dbReference>
<dbReference type="GO" id="GO:0005737">
    <property type="term" value="C:cytoplasm"/>
    <property type="evidence" value="ECO:0007669"/>
    <property type="project" value="TreeGrafter"/>
</dbReference>
<feature type="domain" description="TLDc" evidence="2">
    <location>
        <begin position="298"/>
        <end position="479"/>
    </location>
</feature>
<dbReference type="Gene3D" id="3.30.710.10">
    <property type="entry name" value="Potassium Channel Kv1.1, Chain A"/>
    <property type="match status" value="1"/>
</dbReference>
<dbReference type="Pfam" id="PF07534">
    <property type="entry name" value="TLD"/>
    <property type="match status" value="1"/>
</dbReference>
<comment type="caution">
    <text evidence="3">The sequence shown here is derived from an EMBL/GenBank/DDBJ whole genome shotgun (WGS) entry which is preliminary data.</text>
</comment>
<evidence type="ECO:0000259" key="2">
    <source>
        <dbReference type="PROSITE" id="PS51886"/>
    </source>
</evidence>
<dbReference type="PANTHER" id="PTHR46306:SF1">
    <property type="entry name" value="BTB_POZ DOMAIN-CONTAINING PROTEIN 9"/>
    <property type="match status" value="1"/>
</dbReference>
<dbReference type="PANTHER" id="PTHR46306">
    <property type="entry name" value="BTB/POZ DOMAIN-CONTAINING PROTEIN 9"/>
    <property type="match status" value="1"/>
</dbReference>
<accession>A0A2Z6RJL9</accession>
<dbReference type="Gene3D" id="1.25.40.420">
    <property type="match status" value="1"/>
</dbReference>
<dbReference type="InterPro" id="IPR052407">
    <property type="entry name" value="BTB_POZ_domain_cont_9"/>
</dbReference>
<dbReference type="Proteomes" id="UP000615446">
    <property type="component" value="Unassembled WGS sequence"/>
</dbReference>
<organism evidence="3 5">
    <name type="scientific">Rhizophagus clarus</name>
    <dbReference type="NCBI Taxonomy" id="94130"/>
    <lineage>
        <taxon>Eukaryota</taxon>
        <taxon>Fungi</taxon>
        <taxon>Fungi incertae sedis</taxon>
        <taxon>Mucoromycota</taxon>
        <taxon>Glomeromycotina</taxon>
        <taxon>Glomeromycetes</taxon>
        <taxon>Glomerales</taxon>
        <taxon>Glomeraceae</taxon>
        <taxon>Rhizophagus</taxon>
    </lineage>
</organism>
<evidence type="ECO:0008006" key="6">
    <source>
        <dbReference type="Google" id="ProtNLM"/>
    </source>
</evidence>
<dbReference type="SMART" id="SM00225">
    <property type="entry name" value="BTB"/>
    <property type="match status" value="1"/>
</dbReference>